<keyword evidence="4 6" id="KW-0238">DNA-binding</keyword>
<sequence length="183" mass="20466">MPDSGVAENEAEVRVGAEAAIGALYRQHRTPLLQYVRQLIPYDPHRAEDVVQETFLRAWFLVRTGADRPGSLRPWLFTVARNLVIDMSRRDRARPLEVNDEATVANVPDLRDLADSVSQTRLVVDALAALHPYQREVLIHVHCLGRTRTETARVLGIPAGTVKSRNHHAVRALRRVLTDCGAA</sequence>
<feature type="domain" description="RNA polymerase sigma factor 70 region 4 type 2" evidence="8">
    <location>
        <begin position="122"/>
        <end position="173"/>
    </location>
</feature>
<dbReference type="InterPro" id="IPR036388">
    <property type="entry name" value="WH-like_DNA-bd_sf"/>
</dbReference>
<evidence type="ECO:0000256" key="5">
    <source>
        <dbReference type="ARBA" id="ARBA00023163"/>
    </source>
</evidence>
<dbReference type="InterPro" id="IPR039425">
    <property type="entry name" value="RNA_pol_sigma-70-like"/>
</dbReference>
<dbReference type="InterPro" id="IPR000838">
    <property type="entry name" value="RNA_pol_sigma70_ECF_CS"/>
</dbReference>
<dbReference type="EMBL" id="JAAFYZ010000273">
    <property type="protein sequence ID" value="MBS2553651.1"/>
    <property type="molecule type" value="Genomic_DNA"/>
</dbReference>
<accession>A0ABS5L5M8</accession>
<dbReference type="Pfam" id="PF08281">
    <property type="entry name" value="Sigma70_r4_2"/>
    <property type="match status" value="1"/>
</dbReference>
<evidence type="ECO:0000259" key="7">
    <source>
        <dbReference type="Pfam" id="PF04542"/>
    </source>
</evidence>
<organism evidence="9 10">
    <name type="scientific">Catenulispora pinistramenti</name>
    <dbReference type="NCBI Taxonomy" id="2705254"/>
    <lineage>
        <taxon>Bacteria</taxon>
        <taxon>Bacillati</taxon>
        <taxon>Actinomycetota</taxon>
        <taxon>Actinomycetes</taxon>
        <taxon>Catenulisporales</taxon>
        <taxon>Catenulisporaceae</taxon>
        <taxon>Catenulispora</taxon>
    </lineage>
</organism>
<feature type="domain" description="RNA polymerase sigma-70 region 2" evidence="7">
    <location>
        <begin position="24"/>
        <end position="92"/>
    </location>
</feature>
<evidence type="ECO:0000259" key="8">
    <source>
        <dbReference type="Pfam" id="PF08281"/>
    </source>
</evidence>
<dbReference type="InterPro" id="IPR013249">
    <property type="entry name" value="RNA_pol_sigma70_r4_t2"/>
</dbReference>
<dbReference type="InterPro" id="IPR013324">
    <property type="entry name" value="RNA_pol_sigma_r3/r4-like"/>
</dbReference>
<comment type="caution">
    <text evidence="9">The sequence shown here is derived from an EMBL/GenBank/DDBJ whole genome shotgun (WGS) entry which is preliminary data.</text>
</comment>
<evidence type="ECO:0000256" key="2">
    <source>
        <dbReference type="ARBA" id="ARBA00023015"/>
    </source>
</evidence>
<reference evidence="9 10" key="1">
    <citation type="submission" date="2020-02" db="EMBL/GenBank/DDBJ databases">
        <title>Acidophilic actinobacteria isolated from forest soil.</title>
        <authorList>
            <person name="Golinska P."/>
        </authorList>
    </citation>
    <scope>NUCLEOTIDE SEQUENCE [LARGE SCALE GENOMIC DNA]</scope>
    <source>
        <strain evidence="9 10">NL8</strain>
    </source>
</reference>
<dbReference type="InterPro" id="IPR013325">
    <property type="entry name" value="RNA_pol_sigma_r2"/>
</dbReference>
<dbReference type="InterPro" id="IPR007627">
    <property type="entry name" value="RNA_pol_sigma70_r2"/>
</dbReference>
<keyword evidence="5 6" id="KW-0804">Transcription</keyword>
<evidence type="ECO:0000256" key="4">
    <source>
        <dbReference type="ARBA" id="ARBA00023125"/>
    </source>
</evidence>
<gene>
    <name evidence="9" type="ORF">KGQ19_43045</name>
</gene>
<dbReference type="Gene3D" id="1.10.10.10">
    <property type="entry name" value="Winged helix-like DNA-binding domain superfamily/Winged helix DNA-binding domain"/>
    <property type="match status" value="1"/>
</dbReference>
<dbReference type="Proteomes" id="UP000730482">
    <property type="component" value="Unassembled WGS sequence"/>
</dbReference>
<proteinExistence type="inferred from homology"/>
<keyword evidence="2 6" id="KW-0805">Transcription regulation</keyword>
<dbReference type="RefSeq" id="WP_212020417.1">
    <property type="nucleotide sequence ID" value="NZ_JAAFYZ010000273.1"/>
</dbReference>
<evidence type="ECO:0000256" key="3">
    <source>
        <dbReference type="ARBA" id="ARBA00023082"/>
    </source>
</evidence>
<dbReference type="PROSITE" id="PS01063">
    <property type="entry name" value="SIGMA70_ECF"/>
    <property type="match status" value="1"/>
</dbReference>
<evidence type="ECO:0000313" key="10">
    <source>
        <dbReference type="Proteomes" id="UP000730482"/>
    </source>
</evidence>
<dbReference type="Gene3D" id="1.10.1740.10">
    <property type="match status" value="1"/>
</dbReference>
<dbReference type="InterPro" id="IPR014284">
    <property type="entry name" value="RNA_pol_sigma-70_dom"/>
</dbReference>
<dbReference type="SUPFAM" id="SSF88659">
    <property type="entry name" value="Sigma3 and sigma4 domains of RNA polymerase sigma factors"/>
    <property type="match status" value="1"/>
</dbReference>
<comment type="similarity">
    <text evidence="1 6">Belongs to the sigma-70 factor family. ECF subfamily.</text>
</comment>
<name>A0ABS5L5M8_9ACTN</name>
<keyword evidence="10" id="KW-1185">Reference proteome</keyword>
<keyword evidence="3 6" id="KW-0731">Sigma factor</keyword>
<dbReference type="NCBIfam" id="TIGR02937">
    <property type="entry name" value="sigma70-ECF"/>
    <property type="match status" value="1"/>
</dbReference>
<protein>
    <recommendedName>
        <fullName evidence="6">RNA polymerase sigma factor</fullName>
    </recommendedName>
</protein>
<dbReference type="Pfam" id="PF04542">
    <property type="entry name" value="Sigma70_r2"/>
    <property type="match status" value="1"/>
</dbReference>
<dbReference type="PANTHER" id="PTHR43133">
    <property type="entry name" value="RNA POLYMERASE ECF-TYPE SIGMA FACTO"/>
    <property type="match status" value="1"/>
</dbReference>
<dbReference type="CDD" id="cd06171">
    <property type="entry name" value="Sigma70_r4"/>
    <property type="match status" value="1"/>
</dbReference>
<evidence type="ECO:0000256" key="6">
    <source>
        <dbReference type="RuleBase" id="RU000716"/>
    </source>
</evidence>
<dbReference type="SUPFAM" id="SSF88946">
    <property type="entry name" value="Sigma2 domain of RNA polymerase sigma factors"/>
    <property type="match status" value="1"/>
</dbReference>
<evidence type="ECO:0000313" key="9">
    <source>
        <dbReference type="EMBL" id="MBS2553651.1"/>
    </source>
</evidence>
<evidence type="ECO:0000256" key="1">
    <source>
        <dbReference type="ARBA" id="ARBA00010641"/>
    </source>
</evidence>
<dbReference type="PANTHER" id="PTHR43133:SF52">
    <property type="entry name" value="ECF RNA POLYMERASE SIGMA FACTOR SIGL"/>
    <property type="match status" value="1"/>
</dbReference>